<dbReference type="InterPro" id="IPR016197">
    <property type="entry name" value="Chromo-like_dom_sf"/>
</dbReference>
<dbReference type="RefSeq" id="XP_016845956.1">
    <property type="nucleotide sequence ID" value="XM_016990564.1"/>
</dbReference>
<dbReference type="STRING" id="242507.A0A151V4E1"/>
<dbReference type="Pfam" id="PF00385">
    <property type="entry name" value="Chromo"/>
    <property type="match status" value="1"/>
</dbReference>
<reference evidence="3 4" key="1">
    <citation type="journal article" date="2005" name="Nature">
        <title>The genome sequence of the rice blast fungus Magnaporthe grisea.</title>
        <authorList>
            <person name="Dean R.A."/>
            <person name="Talbot N.J."/>
            <person name="Ebbole D.J."/>
            <person name="Farman M.L."/>
            <person name="Mitchell T.K."/>
            <person name="Orbach M.J."/>
            <person name="Thon M."/>
            <person name="Kulkarni R."/>
            <person name="Xu J.R."/>
            <person name="Pan H."/>
            <person name="Read N.D."/>
            <person name="Lee Y.H."/>
            <person name="Carbone I."/>
            <person name="Brown D."/>
            <person name="Oh Y.Y."/>
            <person name="Donofrio N."/>
            <person name="Jeong J.S."/>
            <person name="Soanes D.M."/>
            <person name="Djonovic S."/>
            <person name="Kolomiets E."/>
            <person name="Rehmeyer C."/>
            <person name="Li W."/>
            <person name="Harding M."/>
            <person name="Kim S."/>
            <person name="Lebrun M.H."/>
            <person name="Bohnert H."/>
            <person name="Coughlan S."/>
            <person name="Butler J."/>
            <person name="Calvo S."/>
            <person name="Ma L.J."/>
            <person name="Nicol R."/>
            <person name="Purcell S."/>
            <person name="Nusbaum C."/>
            <person name="Galagan J.E."/>
            <person name="Birren B.W."/>
        </authorList>
    </citation>
    <scope>NUCLEOTIDE SEQUENCE [LARGE SCALE GENOMIC DNA]</scope>
    <source>
        <strain evidence="4">70-15 / ATCC MYA-4617 / FGSC 8958</strain>
    </source>
</reference>
<dbReference type="PROSITE" id="PS50013">
    <property type="entry name" value="CHROMO_2"/>
    <property type="match status" value="1"/>
</dbReference>
<dbReference type="InterPro" id="IPR023780">
    <property type="entry name" value="Chromo_domain"/>
</dbReference>
<sequence>YNIKQIFDHRRNHGKTKYFIKWENYRYKKNIWEPLNHLQNCQEPLRQYY</sequence>
<dbReference type="GO" id="GO:0006338">
    <property type="term" value="P:chromatin remodeling"/>
    <property type="evidence" value="ECO:0007669"/>
    <property type="project" value="UniProtKB-ARBA"/>
</dbReference>
<feature type="domain" description="Chromo" evidence="2">
    <location>
        <begin position="1"/>
        <end position="49"/>
    </location>
</feature>
<dbReference type="CDD" id="cd00024">
    <property type="entry name" value="CD_CSD"/>
    <property type="match status" value="1"/>
</dbReference>
<name>A0A151V4E1_PYRO7</name>
<evidence type="ECO:0000259" key="2">
    <source>
        <dbReference type="PROSITE" id="PS50013"/>
    </source>
</evidence>
<dbReference type="InterPro" id="IPR000953">
    <property type="entry name" value="Chromo/chromo_shadow_dom"/>
</dbReference>
<dbReference type="OrthoDB" id="2630497at2759"/>
<evidence type="ECO:0000313" key="4">
    <source>
        <dbReference type="Proteomes" id="UP000009058"/>
    </source>
</evidence>
<comment type="subunit">
    <text evidence="1">Component of the NuA4 histone acetyltransferase complex.</text>
</comment>
<dbReference type="GeneID" id="27922188"/>
<dbReference type="InParanoid" id="A0A151V4E1"/>
<dbReference type="SUPFAM" id="SSF54160">
    <property type="entry name" value="Chromo domain-like"/>
    <property type="match status" value="1"/>
</dbReference>
<organism evidence="3 4">
    <name type="scientific">Pyricularia oryzae (strain 70-15 / ATCC MYA-4617 / FGSC 8958)</name>
    <name type="common">Rice blast fungus</name>
    <name type="synonym">Magnaporthe oryzae</name>
    <dbReference type="NCBI Taxonomy" id="242507"/>
    <lineage>
        <taxon>Eukaryota</taxon>
        <taxon>Fungi</taxon>
        <taxon>Dikarya</taxon>
        <taxon>Ascomycota</taxon>
        <taxon>Pezizomycotina</taxon>
        <taxon>Sordariomycetes</taxon>
        <taxon>Sordariomycetidae</taxon>
        <taxon>Magnaporthales</taxon>
        <taxon>Pyriculariaceae</taxon>
        <taxon>Pyricularia</taxon>
    </lineage>
</organism>
<accession>A0A151V4E1</accession>
<dbReference type="AlphaFoldDB" id="A0A151V4E1"/>
<dbReference type="KEGG" id="mgr:MGG_18104"/>
<evidence type="ECO:0000256" key="1">
    <source>
        <dbReference type="ARBA" id="ARBA00011353"/>
    </source>
</evidence>
<dbReference type="VEuPathDB" id="FungiDB:MGG_18104"/>
<dbReference type="EMBL" id="JH165175">
    <property type="protein sequence ID" value="KYQ30452.1"/>
    <property type="molecule type" value="Genomic_DNA"/>
</dbReference>
<gene>
    <name evidence="3" type="ORF">MGG_18104</name>
</gene>
<feature type="non-terminal residue" evidence="3">
    <location>
        <position position="1"/>
    </location>
</feature>
<protein>
    <recommendedName>
        <fullName evidence="2">Chromo domain-containing protein</fullName>
    </recommendedName>
</protein>
<dbReference type="Proteomes" id="UP000009058">
    <property type="component" value="Unassembled WGS sequence"/>
</dbReference>
<dbReference type="Gene3D" id="2.40.50.40">
    <property type="match status" value="1"/>
</dbReference>
<keyword evidence="4" id="KW-1185">Reference proteome</keyword>
<evidence type="ECO:0000313" key="3">
    <source>
        <dbReference type="EMBL" id="KYQ30452.1"/>
    </source>
</evidence>
<proteinExistence type="predicted"/>